<keyword evidence="4" id="KW-0804">Transcription</keyword>
<evidence type="ECO:0000256" key="5">
    <source>
        <dbReference type="ARBA" id="ARBA00023242"/>
    </source>
</evidence>
<evidence type="ECO:0000256" key="2">
    <source>
        <dbReference type="ARBA" id="ARBA00023015"/>
    </source>
</evidence>
<dbReference type="InterPro" id="IPR001138">
    <property type="entry name" value="Zn2Cys6_DnaBD"/>
</dbReference>
<keyword evidence="2" id="KW-0805">Transcription regulation</keyword>
<dbReference type="PANTHER" id="PTHR31845">
    <property type="entry name" value="FINGER DOMAIN PROTEIN, PUTATIVE-RELATED"/>
    <property type="match status" value="1"/>
</dbReference>
<dbReference type="InterPro" id="IPR051089">
    <property type="entry name" value="prtT"/>
</dbReference>
<comment type="caution">
    <text evidence="8">The sequence shown here is derived from an EMBL/GenBank/DDBJ whole genome shotgun (WGS) entry which is preliminary data.</text>
</comment>
<dbReference type="CDD" id="cd12148">
    <property type="entry name" value="fungal_TF_MHR"/>
    <property type="match status" value="1"/>
</dbReference>
<dbReference type="RefSeq" id="XP_060425680.1">
    <property type="nucleotide sequence ID" value="XM_060575716.1"/>
</dbReference>
<dbReference type="SUPFAM" id="SSF57701">
    <property type="entry name" value="Zn2/Cys6 DNA-binding domain"/>
    <property type="match status" value="1"/>
</dbReference>
<dbReference type="GO" id="GO:0000976">
    <property type="term" value="F:transcription cis-regulatory region binding"/>
    <property type="evidence" value="ECO:0007669"/>
    <property type="project" value="TreeGrafter"/>
</dbReference>
<dbReference type="Gene3D" id="4.10.240.10">
    <property type="entry name" value="Zn(2)-C6 fungal-type DNA-binding domain"/>
    <property type="match status" value="1"/>
</dbReference>
<feature type="domain" description="Zn(2)-C6 fungal-type" evidence="7">
    <location>
        <begin position="24"/>
        <end position="56"/>
    </location>
</feature>
<organism evidence="8 9">
    <name type="scientific">Colletotrichum godetiae</name>
    <dbReference type="NCBI Taxonomy" id="1209918"/>
    <lineage>
        <taxon>Eukaryota</taxon>
        <taxon>Fungi</taxon>
        <taxon>Dikarya</taxon>
        <taxon>Ascomycota</taxon>
        <taxon>Pezizomycotina</taxon>
        <taxon>Sordariomycetes</taxon>
        <taxon>Hypocreomycetidae</taxon>
        <taxon>Glomerellales</taxon>
        <taxon>Glomerellaceae</taxon>
        <taxon>Colletotrichum</taxon>
        <taxon>Colletotrichum acutatum species complex</taxon>
    </lineage>
</organism>
<evidence type="ECO:0000256" key="6">
    <source>
        <dbReference type="SAM" id="MobiDB-lite"/>
    </source>
</evidence>
<keyword evidence="9" id="KW-1185">Reference proteome</keyword>
<dbReference type="PANTHER" id="PTHR31845:SF17">
    <property type="entry name" value="ZN(II)2CYS6 TRANSCRIPTION FACTOR (EUROFUNG)"/>
    <property type="match status" value="1"/>
</dbReference>
<protein>
    <recommendedName>
        <fullName evidence="7">Zn(2)-C6 fungal-type domain-containing protein</fullName>
    </recommendedName>
</protein>
<comment type="subcellular location">
    <subcellularLocation>
        <location evidence="1">Nucleus</location>
    </subcellularLocation>
</comment>
<evidence type="ECO:0000313" key="8">
    <source>
        <dbReference type="EMBL" id="KAK1671677.1"/>
    </source>
</evidence>
<evidence type="ECO:0000256" key="1">
    <source>
        <dbReference type="ARBA" id="ARBA00004123"/>
    </source>
</evidence>
<gene>
    <name evidence="8" type="ORF">BDP55DRAFT_675144</name>
</gene>
<reference evidence="8" key="1">
    <citation type="submission" date="2021-06" db="EMBL/GenBank/DDBJ databases">
        <title>Comparative genomics, transcriptomics and evolutionary studies reveal genomic signatures of adaptation to plant cell wall in hemibiotrophic fungi.</title>
        <authorList>
            <consortium name="DOE Joint Genome Institute"/>
            <person name="Baroncelli R."/>
            <person name="Diaz J.F."/>
            <person name="Benocci T."/>
            <person name="Peng M."/>
            <person name="Battaglia E."/>
            <person name="Haridas S."/>
            <person name="Andreopoulos W."/>
            <person name="Labutti K."/>
            <person name="Pangilinan J."/>
            <person name="Floch G.L."/>
            <person name="Makela M.R."/>
            <person name="Henrissat B."/>
            <person name="Grigoriev I.V."/>
            <person name="Crouch J.A."/>
            <person name="De Vries R.P."/>
            <person name="Sukno S.A."/>
            <person name="Thon M.R."/>
        </authorList>
    </citation>
    <scope>NUCLEOTIDE SEQUENCE</scope>
    <source>
        <strain evidence="8">CBS 193.32</strain>
    </source>
</reference>
<keyword evidence="3" id="KW-0238">DNA-binding</keyword>
<evidence type="ECO:0000256" key="4">
    <source>
        <dbReference type="ARBA" id="ARBA00023163"/>
    </source>
</evidence>
<dbReference type="Proteomes" id="UP001224890">
    <property type="component" value="Unassembled WGS sequence"/>
</dbReference>
<dbReference type="AlphaFoldDB" id="A0AAJ0EQI5"/>
<dbReference type="GO" id="GO:0005634">
    <property type="term" value="C:nucleus"/>
    <property type="evidence" value="ECO:0007669"/>
    <property type="project" value="UniProtKB-SubCell"/>
</dbReference>
<evidence type="ECO:0000259" key="7">
    <source>
        <dbReference type="PROSITE" id="PS50048"/>
    </source>
</evidence>
<sequence>MMPGTHGKKPERLHRAAYSSRMKACCSCQKQKVRCLPSGRDGPCQHCRKKNIECVFKRPAREIEPTPSDTGPHRSDMVDDLRMLHTAINSILQQGSQPPLAPLKSSWTERLNVEGLNPDEAGTFIEDEDQEMEEESDLLRAQSEDPVEPLSQAPISSLHEITRLRPLNANGSPPSVPTATQPPAREPQDLVTEGSLQRSDADRLVKRFLEETDYYLYGITSRFKDLDSVRRASPLLFVAICTVSALHEPGSEQLYRACSARLRKLVSDFMFKKRVNLYDFQGLCIASFWLSDLSWSVSGLAIRRAIEFQLDKSFYIVTGTGKLDDGFSKTIGIKTREDALSCLRVWYLFFVCDHHLSILYGRPSSFGSQSSVVAWRKYFIAVPSSSTDVRLSSQLELLSILEKVTHMFGSDVDSRTSVLSQKYLEDFGSQVDQWRTMWTARYTTQRDIKSHVGDFPRKNLRLHYYFAKLFIGSHVFRGLSSNQVHDPMPTEFHELAHATVESARSTVYLVSNDPDLKAGFVGLPHYNHTMIAYACNFLLKVATKYHRHLGIDQNEVFNDVSKVSEFCQSIQCTRYHLVSWMGVGLEKFVENCRKLAERQSETCLDGRERNATVNPALSSRKTRAMGRITTSNDQDVWDSARRVAEAFPTSLQGFEDGDYNFPENTGDMDSMENLGLDMLGGYDLSWDSLLPSFNFEHMGFGLL</sequence>
<feature type="region of interest" description="Disordered" evidence="6">
    <location>
        <begin position="165"/>
        <end position="197"/>
    </location>
</feature>
<keyword evidence="5" id="KW-0539">Nucleus</keyword>
<feature type="region of interest" description="Disordered" evidence="6">
    <location>
        <begin position="129"/>
        <end position="149"/>
    </location>
</feature>
<evidence type="ECO:0000256" key="3">
    <source>
        <dbReference type="ARBA" id="ARBA00023125"/>
    </source>
</evidence>
<dbReference type="CDD" id="cd00067">
    <property type="entry name" value="GAL4"/>
    <property type="match status" value="1"/>
</dbReference>
<dbReference type="InterPro" id="IPR036864">
    <property type="entry name" value="Zn2-C6_fun-type_DNA-bd_sf"/>
</dbReference>
<dbReference type="GeneID" id="85460242"/>
<proteinExistence type="predicted"/>
<accession>A0AAJ0EQI5</accession>
<dbReference type="GO" id="GO:0008270">
    <property type="term" value="F:zinc ion binding"/>
    <property type="evidence" value="ECO:0007669"/>
    <property type="project" value="InterPro"/>
</dbReference>
<name>A0AAJ0EQI5_9PEZI</name>
<dbReference type="EMBL" id="JAHMHR010000044">
    <property type="protein sequence ID" value="KAK1671677.1"/>
    <property type="molecule type" value="Genomic_DNA"/>
</dbReference>
<dbReference type="GO" id="GO:0000981">
    <property type="term" value="F:DNA-binding transcription factor activity, RNA polymerase II-specific"/>
    <property type="evidence" value="ECO:0007669"/>
    <property type="project" value="InterPro"/>
</dbReference>
<dbReference type="PROSITE" id="PS50048">
    <property type="entry name" value="ZN2_CY6_FUNGAL_2"/>
    <property type="match status" value="1"/>
</dbReference>
<feature type="compositionally biased region" description="Polar residues" evidence="6">
    <location>
        <begin position="169"/>
        <end position="181"/>
    </location>
</feature>
<evidence type="ECO:0000313" key="9">
    <source>
        <dbReference type="Proteomes" id="UP001224890"/>
    </source>
</evidence>